<feature type="domain" description="Histidine kinase" evidence="14">
    <location>
        <begin position="489"/>
        <end position="710"/>
    </location>
</feature>
<keyword evidence="8" id="KW-0902">Two-component regulatory system</keyword>
<evidence type="ECO:0000256" key="11">
    <source>
        <dbReference type="PROSITE-ProRule" id="PRU00169"/>
    </source>
</evidence>
<dbReference type="Gene3D" id="1.10.287.130">
    <property type="match status" value="1"/>
</dbReference>
<dbReference type="InterPro" id="IPR003661">
    <property type="entry name" value="HisK_dim/P_dom"/>
</dbReference>
<keyword evidence="19" id="KW-1185">Reference proteome</keyword>
<evidence type="ECO:0000259" key="16">
    <source>
        <dbReference type="PROSITE" id="PS50112"/>
    </source>
</evidence>
<evidence type="ECO:0000256" key="4">
    <source>
        <dbReference type="ARBA" id="ARBA00022679"/>
    </source>
</evidence>
<dbReference type="NCBIfam" id="TIGR00229">
    <property type="entry name" value="sensory_box"/>
    <property type="match status" value="1"/>
</dbReference>
<evidence type="ECO:0000259" key="14">
    <source>
        <dbReference type="PROSITE" id="PS50109"/>
    </source>
</evidence>
<dbReference type="Gene3D" id="3.30.450.20">
    <property type="entry name" value="PAS domain"/>
    <property type="match status" value="2"/>
</dbReference>
<keyword evidence="13" id="KW-1133">Transmembrane helix</keyword>
<dbReference type="CDD" id="cd17546">
    <property type="entry name" value="REC_hyHK_CKI1_RcsC-like"/>
    <property type="match status" value="1"/>
</dbReference>
<dbReference type="SUPFAM" id="SSF55785">
    <property type="entry name" value="PYP-like sensor domain (PAS domain)"/>
    <property type="match status" value="2"/>
</dbReference>
<evidence type="ECO:0000313" key="18">
    <source>
        <dbReference type="EMBL" id="BBP45470.1"/>
    </source>
</evidence>
<keyword evidence="7" id="KW-0067">ATP-binding</keyword>
<feature type="transmembrane region" description="Helical" evidence="13">
    <location>
        <begin position="72"/>
        <end position="88"/>
    </location>
</feature>
<reference evidence="19" key="1">
    <citation type="submission" date="2019-11" db="EMBL/GenBank/DDBJ databases">
        <title>Isolation and characterization of two novel species in the genus Thiomicrorhabdus.</title>
        <authorList>
            <person name="Mochizuki J."/>
            <person name="Kojima H."/>
            <person name="Fukui M."/>
        </authorList>
    </citation>
    <scope>NUCLEOTIDE SEQUENCE [LARGE SCALE GENOMIC DNA]</scope>
    <source>
        <strain evidence="19">aks77</strain>
    </source>
</reference>
<sequence length="863" mass="97586">MLGIRKMMSDRFVSAHQFDATLNTVGIFASMAFFFSIAFYGFGDTNGASVLLLIGVIWSGVFFVGKRYRKQANHHWIILSGLVLLLYFQLSQGSLQTPHSGWLLLVPIYALVTLGVIAGGVWLTLVIITQILAFYFSATIHNEFATYLSQIPKESSQLTFLISICGQLITVFIAVLFIEKARSRAFIEMQKNAHELETAELMLKTIMNSIPVSVFWKDIELKFLGCNQRFAEDIGKQPHDIVGLVDAQILNPEEASCSHTSDQIVLTSKQPLCEQEHEYIRANGDKKWCRISKLPLLNKHQELVGILGVCEDITTLKEKEETIAKANSSLNTAQRIAHIGSYEWNLVNGDIFWSNEHYRIFGYQENSFMPNIFDFIKQVESKDLERVQQAINHAIEISGRLDIHFKIRTEKGQHKHIHGVGKVLYDQDDQAIAMIGTAQDVSERIRQEEKKAEIAEQLKKYQQHLEQLVEERTHELTLANSAKRDFLANMSHEIRTPMNVIIGLSHLALKTDLNPKQRDYLNKIHRASNSLLGLINDILDFSKIEAGKMALENIHFKLQDSLDFINTLTIDHINRKQLSLFIDVFPDVPNQLIGDPLRINQIILNLVNNAIKFTQQGEIRIQVESIRKEPDQITLKFSIIDSGIGMTLKQSEKLFQAFTQADTSTTRNYGGTGLGLAICKSLTELMGGKIWVESRPNHGSTFTFTANLGLPSEQSLSTPTFNSADKSTHNTPKNAETVLKNLKARQILLVEDNEINQQVASELLEQVNIQVSIANNGKQALKKIHDQDYDLVLMDIQMPVMDGYQATQSIRQQAQFAELPIIAMTANAMREDQQKCHEAGMNDFIAKPIEPNELYQKLAKWLN</sequence>
<dbReference type="InterPro" id="IPR003594">
    <property type="entry name" value="HATPase_dom"/>
</dbReference>
<dbReference type="PANTHER" id="PTHR45339:SF1">
    <property type="entry name" value="HYBRID SIGNAL TRANSDUCTION HISTIDINE KINASE J"/>
    <property type="match status" value="1"/>
</dbReference>
<dbReference type="FunFam" id="1.10.287.130:FF:000002">
    <property type="entry name" value="Two-component osmosensing histidine kinase"/>
    <property type="match status" value="1"/>
</dbReference>
<keyword evidence="12" id="KW-0175">Coiled coil</keyword>
<dbReference type="PROSITE" id="PS50112">
    <property type="entry name" value="PAS"/>
    <property type="match status" value="1"/>
</dbReference>
<dbReference type="EMBL" id="AP021889">
    <property type="protein sequence ID" value="BBP45470.1"/>
    <property type="molecule type" value="Genomic_DNA"/>
</dbReference>
<evidence type="ECO:0000256" key="10">
    <source>
        <dbReference type="ARBA" id="ARBA00068150"/>
    </source>
</evidence>
<evidence type="ECO:0000256" key="12">
    <source>
        <dbReference type="SAM" id="Coils"/>
    </source>
</evidence>
<dbReference type="SUPFAM" id="SSF47384">
    <property type="entry name" value="Homodimeric domain of signal transducing histidine kinase"/>
    <property type="match status" value="1"/>
</dbReference>
<keyword evidence="13" id="KW-0812">Transmembrane</keyword>
<dbReference type="InterPro" id="IPR001610">
    <property type="entry name" value="PAC"/>
</dbReference>
<evidence type="ECO:0000256" key="3">
    <source>
        <dbReference type="ARBA" id="ARBA00022553"/>
    </source>
</evidence>
<evidence type="ECO:0000256" key="8">
    <source>
        <dbReference type="ARBA" id="ARBA00023012"/>
    </source>
</evidence>
<dbReference type="InterPro" id="IPR035965">
    <property type="entry name" value="PAS-like_dom_sf"/>
</dbReference>
<dbReference type="InterPro" id="IPR011006">
    <property type="entry name" value="CheY-like_superfamily"/>
</dbReference>
<keyword evidence="3 11" id="KW-0597">Phosphoprotein</keyword>
<dbReference type="Pfam" id="PF00512">
    <property type="entry name" value="HisKA"/>
    <property type="match status" value="1"/>
</dbReference>
<feature type="domain" description="Response regulatory" evidence="15">
    <location>
        <begin position="746"/>
        <end position="862"/>
    </location>
</feature>
<feature type="transmembrane region" description="Helical" evidence="13">
    <location>
        <begin position="48"/>
        <end position="65"/>
    </location>
</feature>
<dbReference type="GO" id="GO:0000155">
    <property type="term" value="F:phosphorelay sensor kinase activity"/>
    <property type="evidence" value="ECO:0007669"/>
    <property type="project" value="InterPro"/>
</dbReference>
<evidence type="ECO:0000259" key="15">
    <source>
        <dbReference type="PROSITE" id="PS50110"/>
    </source>
</evidence>
<dbReference type="CDD" id="cd00082">
    <property type="entry name" value="HisKA"/>
    <property type="match status" value="1"/>
</dbReference>
<dbReference type="Proteomes" id="UP000501726">
    <property type="component" value="Chromosome"/>
</dbReference>
<dbReference type="GO" id="GO:0005524">
    <property type="term" value="F:ATP binding"/>
    <property type="evidence" value="ECO:0007669"/>
    <property type="project" value="UniProtKB-KW"/>
</dbReference>
<dbReference type="RefSeq" id="WP_173271214.1">
    <property type="nucleotide sequence ID" value="NZ_AP021889.1"/>
</dbReference>
<evidence type="ECO:0000256" key="9">
    <source>
        <dbReference type="ARBA" id="ARBA00064003"/>
    </source>
</evidence>
<dbReference type="InterPro" id="IPR005467">
    <property type="entry name" value="His_kinase_dom"/>
</dbReference>
<dbReference type="SUPFAM" id="SSF52172">
    <property type="entry name" value="CheY-like"/>
    <property type="match status" value="1"/>
</dbReference>
<evidence type="ECO:0000256" key="6">
    <source>
        <dbReference type="ARBA" id="ARBA00022777"/>
    </source>
</evidence>
<keyword evidence="13" id="KW-0472">Membrane</keyword>
<dbReference type="Gene3D" id="3.40.50.2300">
    <property type="match status" value="1"/>
</dbReference>
<dbReference type="EC" id="2.7.13.3" evidence="2"/>
<protein>
    <recommendedName>
        <fullName evidence="10">Sensory/regulatory protein RpfC</fullName>
        <ecNumber evidence="2">2.7.13.3</ecNumber>
    </recommendedName>
</protein>
<feature type="transmembrane region" description="Helical" evidence="13">
    <location>
        <begin position="158"/>
        <end position="178"/>
    </location>
</feature>
<dbReference type="Pfam" id="PF08448">
    <property type="entry name" value="PAS_4"/>
    <property type="match status" value="1"/>
</dbReference>
<dbReference type="PANTHER" id="PTHR45339">
    <property type="entry name" value="HYBRID SIGNAL TRANSDUCTION HISTIDINE KINASE J"/>
    <property type="match status" value="1"/>
</dbReference>
<evidence type="ECO:0000256" key="1">
    <source>
        <dbReference type="ARBA" id="ARBA00000085"/>
    </source>
</evidence>
<dbReference type="PROSITE" id="PS50109">
    <property type="entry name" value="HIS_KIN"/>
    <property type="match status" value="1"/>
</dbReference>
<feature type="domain" description="PAS" evidence="16">
    <location>
        <begin position="199"/>
        <end position="254"/>
    </location>
</feature>
<dbReference type="AlphaFoldDB" id="A0A6F8PU18"/>
<dbReference type="Pfam" id="PF00072">
    <property type="entry name" value="Response_reg"/>
    <property type="match status" value="1"/>
</dbReference>
<keyword evidence="5" id="KW-0547">Nucleotide-binding</keyword>
<dbReference type="Pfam" id="PF08447">
    <property type="entry name" value="PAS_3"/>
    <property type="match status" value="1"/>
</dbReference>
<dbReference type="SMART" id="SM00086">
    <property type="entry name" value="PAC"/>
    <property type="match status" value="2"/>
</dbReference>
<dbReference type="PRINTS" id="PR00344">
    <property type="entry name" value="BCTRLSENSOR"/>
</dbReference>
<dbReference type="CDD" id="cd16922">
    <property type="entry name" value="HATPase_EvgS-ArcB-TorS-like"/>
    <property type="match status" value="1"/>
</dbReference>
<dbReference type="FunFam" id="3.30.565.10:FF:000010">
    <property type="entry name" value="Sensor histidine kinase RcsC"/>
    <property type="match status" value="1"/>
</dbReference>
<dbReference type="InterPro" id="IPR000014">
    <property type="entry name" value="PAS"/>
</dbReference>
<dbReference type="Gene3D" id="3.30.565.10">
    <property type="entry name" value="Histidine kinase-like ATPase, C-terminal domain"/>
    <property type="match status" value="1"/>
</dbReference>
<dbReference type="SMART" id="SM00387">
    <property type="entry name" value="HATPase_c"/>
    <property type="match status" value="1"/>
</dbReference>
<evidence type="ECO:0000256" key="13">
    <source>
        <dbReference type="SAM" id="Phobius"/>
    </source>
</evidence>
<dbReference type="Gene3D" id="2.10.70.100">
    <property type="match status" value="1"/>
</dbReference>
<dbReference type="KEGG" id="tse:THMIRHAS_08430"/>
<dbReference type="InterPro" id="IPR013655">
    <property type="entry name" value="PAS_fold_3"/>
</dbReference>
<name>A0A6F8PU18_9GAMM</name>
<feature type="coiled-coil region" evidence="12">
    <location>
        <begin position="438"/>
        <end position="471"/>
    </location>
</feature>
<dbReference type="SUPFAM" id="SSF55874">
    <property type="entry name" value="ATPase domain of HSP90 chaperone/DNA topoisomerase II/histidine kinase"/>
    <property type="match status" value="1"/>
</dbReference>
<evidence type="ECO:0000259" key="17">
    <source>
        <dbReference type="PROSITE" id="PS50113"/>
    </source>
</evidence>
<dbReference type="InterPro" id="IPR036890">
    <property type="entry name" value="HATPase_C_sf"/>
</dbReference>
<comment type="subunit">
    <text evidence="9">At low DSF concentrations, interacts with RpfF.</text>
</comment>
<dbReference type="SMART" id="SM00448">
    <property type="entry name" value="REC"/>
    <property type="match status" value="1"/>
</dbReference>
<dbReference type="PROSITE" id="PS50110">
    <property type="entry name" value="RESPONSE_REGULATORY"/>
    <property type="match status" value="1"/>
</dbReference>
<dbReference type="InterPro" id="IPR000700">
    <property type="entry name" value="PAS-assoc_C"/>
</dbReference>
<evidence type="ECO:0000313" key="19">
    <source>
        <dbReference type="Proteomes" id="UP000501726"/>
    </source>
</evidence>
<feature type="transmembrane region" description="Helical" evidence="13">
    <location>
        <begin position="108"/>
        <end position="137"/>
    </location>
</feature>
<accession>A0A6F8PU18</accession>
<proteinExistence type="predicted"/>
<dbReference type="CDD" id="cd00130">
    <property type="entry name" value="PAS"/>
    <property type="match status" value="1"/>
</dbReference>
<feature type="transmembrane region" description="Helical" evidence="13">
    <location>
        <begin position="20"/>
        <end position="42"/>
    </location>
</feature>
<dbReference type="SMART" id="SM00388">
    <property type="entry name" value="HisKA"/>
    <property type="match status" value="1"/>
</dbReference>
<evidence type="ECO:0000256" key="5">
    <source>
        <dbReference type="ARBA" id="ARBA00022741"/>
    </source>
</evidence>
<gene>
    <name evidence="18" type="ORF">THMIRHAS_08430</name>
</gene>
<comment type="catalytic activity">
    <reaction evidence="1">
        <text>ATP + protein L-histidine = ADP + protein N-phospho-L-histidine.</text>
        <dbReference type="EC" id="2.7.13.3"/>
    </reaction>
</comment>
<evidence type="ECO:0000256" key="2">
    <source>
        <dbReference type="ARBA" id="ARBA00012438"/>
    </source>
</evidence>
<dbReference type="InterPro" id="IPR004358">
    <property type="entry name" value="Sig_transdc_His_kin-like_C"/>
</dbReference>
<dbReference type="InterPro" id="IPR013656">
    <property type="entry name" value="PAS_4"/>
</dbReference>
<dbReference type="InterPro" id="IPR036097">
    <property type="entry name" value="HisK_dim/P_sf"/>
</dbReference>
<keyword evidence="6" id="KW-0418">Kinase</keyword>
<evidence type="ECO:0000256" key="7">
    <source>
        <dbReference type="ARBA" id="ARBA00022840"/>
    </source>
</evidence>
<organism evidence="18 19">
    <name type="scientific">Thiosulfatimonas sediminis</name>
    <dbReference type="NCBI Taxonomy" id="2675054"/>
    <lineage>
        <taxon>Bacteria</taxon>
        <taxon>Pseudomonadati</taxon>
        <taxon>Pseudomonadota</taxon>
        <taxon>Gammaproteobacteria</taxon>
        <taxon>Thiotrichales</taxon>
        <taxon>Piscirickettsiaceae</taxon>
        <taxon>Thiosulfatimonas</taxon>
    </lineage>
</organism>
<feature type="modified residue" description="4-aspartylphosphate" evidence="11">
    <location>
        <position position="795"/>
    </location>
</feature>
<dbReference type="PROSITE" id="PS50113">
    <property type="entry name" value="PAC"/>
    <property type="match status" value="2"/>
</dbReference>
<feature type="domain" description="PAC" evidence="17">
    <location>
        <begin position="273"/>
        <end position="325"/>
    </location>
</feature>
<dbReference type="InterPro" id="IPR001789">
    <property type="entry name" value="Sig_transdc_resp-reg_receiver"/>
</dbReference>
<dbReference type="Pfam" id="PF02518">
    <property type="entry name" value="HATPase_c"/>
    <property type="match status" value="1"/>
</dbReference>
<feature type="domain" description="PAC" evidence="17">
    <location>
        <begin position="401"/>
        <end position="453"/>
    </location>
</feature>
<keyword evidence="4" id="KW-0808">Transferase</keyword>